<comment type="catalytic activity">
    <reaction evidence="9 10">
        <text>L-glutamine + H2O = L-glutamate + NH4(+)</text>
        <dbReference type="Rhea" id="RHEA:15889"/>
        <dbReference type="ChEBI" id="CHEBI:15377"/>
        <dbReference type="ChEBI" id="CHEBI:28938"/>
        <dbReference type="ChEBI" id="CHEBI:29985"/>
        <dbReference type="ChEBI" id="CHEBI:58359"/>
        <dbReference type="EC" id="3.5.1.2"/>
    </reaction>
</comment>
<feature type="domain" description="Glutamine amidotransferase" evidence="12">
    <location>
        <begin position="4"/>
        <end position="200"/>
    </location>
</feature>
<evidence type="ECO:0000256" key="10">
    <source>
        <dbReference type="HAMAP-Rule" id="MF_00278"/>
    </source>
</evidence>
<dbReference type="GO" id="GO:0000105">
    <property type="term" value="P:L-histidine biosynthetic process"/>
    <property type="evidence" value="ECO:0007669"/>
    <property type="project" value="UniProtKB-UniRule"/>
</dbReference>
<evidence type="ECO:0000256" key="11">
    <source>
        <dbReference type="PIRSR" id="PIRSR000495-1"/>
    </source>
</evidence>
<evidence type="ECO:0000313" key="13">
    <source>
        <dbReference type="EMBL" id="QDZ00206.1"/>
    </source>
</evidence>
<keyword evidence="14" id="KW-1185">Reference proteome</keyword>
<feature type="active site" evidence="10 11">
    <location>
        <position position="187"/>
    </location>
</feature>
<dbReference type="InterPro" id="IPR017926">
    <property type="entry name" value="GATASE"/>
</dbReference>
<evidence type="ECO:0000256" key="6">
    <source>
        <dbReference type="ARBA" id="ARBA00023102"/>
    </source>
</evidence>
<keyword evidence="3 10" id="KW-0028">Amino-acid biosynthesis</keyword>
<dbReference type="PANTHER" id="PTHR42701">
    <property type="entry name" value="IMIDAZOLE GLYCEROL PHOSPHATE SYNTHASE SUBUNIT HISH"/>
    <property type="match status" value="1"/>
</dbReference>
<comment type="catalytic activity">
    <reaction evidence="8 10">
        <text>5-[(5-phospho-1-deoxy-D-ribulos-1-ylimino)methylamino]-1-(5-phospho-beta-D-ribosyl)imidazole-4-carboxamide + L-glutamine = D-erythro-1-(imidazol-4-yl)glycerol 3-phosphate + 5-amino-1-(5-phospho-beta-D-ribosyl)imidazole-4-carboxamide + L-glutamate + H(+)</text>
        <dbReference type="Rhea" id="RHEA:24793"/>
        <dbReference type="ChEBI" id="CHEBI:15378"/>
        <dbReference type="ChEBI" id="CHEBI:29985"/>
        <dbReference type="ChEBI" id="CHEBI:58278"/>
        <dbReference type="ChEBI" id="CHEBI:58359"/>
        <dbReference type="ChEBI" id="CHEBI:58475"/>
        <dbReference type="ChEBI" id="CHEBI:58525"/>
        <dbReference type="EC" id="4.3.2.10"/>
    </reaction>
</comment>
<keyword evidence="10" id="KW-0963">Cytoplasm</keyword>
<dbReference type="InterPro" id="IPR010139">
    <property type="entry name" value="Imidazole-glycPsynth_HisH"/>
</dbReference>
<dbReference type="GO" id="GO:0000107">
    <property type="term" value="F:imidazoleglycerol-phosphate synthase activity"/>
    <property type="evidence" value="ECO:0007669"/>
    <property type="project" value="UniProtKB-UniRule"/>
</dbReference>
<dbReference type="CDD" id="cd01748">
    <property type="entry name" value="GATase1_IGP_Synthase"/>
    <property type="match status" value="1"/>
</dbReference>
<dbReference type="Pfam" id="PF00117">
    <property type="entry name" value="GATase"/>
    <property type="match status" value="1"/>
</dbReference>
<comment type="subcellular location">
    <subcellularLocation>
        <location evidence="10">Cytoplasm</location>
    </subcellularLocation>
</comment>
<dbReference type="OrthoDB" id="9807137at2"/>
<evidence type="ECO:0000256" key="3">
    <source>
        <dbReference type="ARBA" id="ARBA00022605"/>
    </source>
</evidence>
<comment type="function">
    <text evidence="10">IGPS catalyzes the conversion of PRFAR and glutamine to IGP, AICAR and glutamate. The HisH subunit catalyzes the hydrolysis of glutamine to glutamate and ammonia as part of the synthesis of IGP and AICAR. The resulting ammonia molecule is channeled to the active site of HisF.</text>
</comment>
<name>A0A5B8KXH4_9HYPH</name>
<gene>
    <name evidence="10 13" type="primary">hisH</name>
    <name evidence="13" type="ORF">FQ775_07320</name>
</gene>
<dbReference type="UniPathway" id="UPA00031">
    <property type="reaction ID" value="UER00010"/>
</dbReference>
<dbReference type="PIRSF" id="PIRSF000495">
    <property type="entry name" value="Amidotransf_hisH"/>
    <property type="match status" value="1"/>
</dbReference>
<dbReference type="RefSeq" id="WP_146298855.1">
    <property type="nucleotide sequence ID" value="NZ_CP042301.2"/>
</dbReference>
<dbReference type="GO" id="GO:0016829">
    <property type="term" value="F:lyase activity"/>
    <property type="evidence" value="ECO:0007669"/>
    <property type="project" value="UniProtKB-KW"/>
</dbReference>
<feature type="active site" evidence="10 11">
    <location>
        <position position="185"/>
    </location>
</feature>
<protein>
    <recommendedName>
        <fullName evidence="10">Imidazole glycerol phosphate synthase subunit HisH</fullName>
        <ecNumber evidence="10">4.3.2.10</ecNumber>
    </recommendedName>
    <alternativeName>
        <fullName evidence="10">IGP synthase glutaminase subunit</fullName>
        <ecNumber evidence="10">3.5.1.2</ecNumber>
    </alternativeName>
    <alternativeName>
        <fullName evidence="10">IGP synthase subunit HisH</fullName>
    </alternativeName>
    <alternativeName>
        <fullName evidence="10">ImGP synthase subunit HisH</fullName>
        <shortName evidence="10">IGPS subunit HisH</shortName>
    </alternativeName>
</protein>
<evidence type="ECO:0000256" key="7">
    <source>
        <dbReference type="ARBA" id="ARBA00023239"/>
    </source>
</evidence>
<keyword evidence="6 10" id="KW-0368">Histidine biosynthesis</keyword>
<evidence type="ECO:0000256" key="1">
    <source>
        <dbReference type="ARBA" id="ARBA00005091"/>
    </source>
</evidence>
<dbReference type="EC" id="3.5.1.2" evidence="10"/>
<dbReference type="EMBL" id="CP042301">
    <property type="protein sequence ID" value="QDZ00206.1"/>
    <property type="molecule type" value="Genomic_DNA"/>
</dbReference>
<dbReference type="AlphaFoldDB" id="A0A5B8KXH4"/>
<dbReference type="HAMAP" id="MF_00278">
    <property type="entry name" value="HisH"/>
    <property type="match status" value="1"/>
</dbReference>
<dbReference type="PROSITE" id="PS51273">
    <property type="entry name" value="GATASE_TYPE_1"/>
    <property type="match status" value="1"/>
</dbReference>
<reference evidence="13" key="1">
    <citation type="submission" date="2020-04" db="EMBL/GenBank/DDBJ databases">
        <title>Nitratireductor sp. nov. isolated from mangrove soil.</title>
        <authorList>
            <person name="Ye Y."/>
        </authorList>
    </citation>
    <scope>NUCLEOTIDE SEQUENCE</scope>
    <source>
        <strain evidence="13">SY7</strain>
    </source>
</reference>
<comment type="pathway">
    <text evidence="1 10">Amino-acid biosynthesis; L-histidine biosynthesis; L-histidine from 5-phospho-alpha-D-ribose 1-diphosphate: step 5/9.</text>
</comment>
<dbReference type="GO" id="GO:0005737">
    <property type="term" value="C:cytoplasm"/>
    <property type="evidence" value="ECO:0007669"/>
    <property type="project" value="UniProtKB-SubCell"/>
</dbReference>
<dbReference type="KEGG" id="niy:FQ775_07320"/>
<keyword evidence="5 10" id="KW-0315">Glutamine amidotransferase</keyword>
<dbReference type="GO" id="GO:0004359">
    <property type="term" value="F:glutaminase activity"/>
    <property type="evidence" value="ECO:0007669"/>
    <property type="project" value="UniProtKB-EC"/>
</dbReference>
<organism evidence="13 14">
    <name type="scientific">Nitratireductor mangrovi</name>
    <dbReference type="NCBI Taxonomy" id="2599600"/>
    <lineage>
        <taxon>Bacteria</taxon>
        <taxon>Pseudomonadati</taxon>
        <taxon>Pseudomonadota</taxon>
        <taxon>Alphaproteobacteria</taxon>
        <taxon>Hyphomicrobiales</taxon>
        <taxon>Phyllobacteriaceae</taxon>
        <taxon>Nitratireductor</taxon>
    </lineage>
</organism>
<evidence type="ECO:0000256" key="9">
    <source>
        <dbReference type="ARBA" id="ARBA00049534"/>
    </source>
</evidence>
<evidence type="ECO:0000256" key="8">
    <source>
        <dbReference type="ARBA" id="ARBA00047838"/>
    </source>
</evidence>
<sequence length="203" mass="21895">MITVLDYGSGNIAAIANLLRLSNLPHAVVQTPDGLSEANHIILPGVGAFDNTMASFRRSGVEAALHERTQAGAALLGICVGMQVLAEASDEGTEPGLNLVPGRVRRFDPQTIDCPSKVPHMGWNAIKPTGPHPLLEGIDLERGFYFLHSYYFDCADAGHALAVTEHGRPFHCAVGNGRVFGVQFHPEKSHDNGVRLFQNFMSL</sequence>
<dbReference type="InterPro" id="IPR029062">
    <property type="entry name" value="Class_I_gatase-like"/>
</dbReference>
<evidence type="ECO:0000256" key="4">
    <source>
        <dbReference type="ARBA" id="ARBA00022801"/>
    </source>
</evidence>
<comment type="subunit">
    <text evidence="2 10">Heterodimer of HisH and HisF.</text>
</comment>
<keyword evidence="4 10" id="KW-0378">Hydrolase</keyword>
<dbReference type="NCBIfam" id="TIGR01855">
    <property type="entry name" value="IMP_synth_hisH"/>
    <property type="match status" value="1"/>
</dbReference>
<evidence type="ECO:0000313" key="14">
    <source>
        <dbReference type="Proteomes" id="UP000321389"/>
    </source>
</evidence>
<evidence type="ECO:0000259" key="12">
    <source>
        <dbReference type="Pfam" id="PF00117"/>
    </source>
</evidence>
<evidence type="ECO:0000256" key="5">
    <source>
        <dbReference type="ARBA" id="ARBA00022962"/>
    </source>
</evidence>
<dbReference type="PANTHER" id="PTHR42701:SF1">
    <property type="entry name" value="IMIDAZOLE GLYCEROL PHOSPHATE SYNTHASE SUBUNIT HISH"/>
    <property type="match status" value="1"/>
</dbReference>
<dbReference type="EC" id="4.3.2.10" evidence="10"/>
<dbReference type="Gene3D" id="3.40.50.880">
    <property type="match status" value="1"/>
</dbReference>
<proteinExistence type="inferred from homology"/>
<keyword evidence="7 10" id="KW-0456">Lyase</keyword>
<feature type="active site" description="Nucleophile" evidence="10 11">
    <location>
        <position position="79"/>
    </location>
</feature>
<accession>A0A5B8KXH4</accession>
<dbReference type="SUPFAM" id="SSF52317">
    <property type="entry name" value="Class I glutamine amidotransferase-like"/>
    <property type="match status" value="1"/>
</dbReference>
<dbReference type="Proteomes" id="UP000321389">
    <property type="component" value="Chromosome"/>
</dbReference>
<evidence type="ECO:0000256" key="2">
    <source>
        <dbReference type="ARBA" id="ARBA00011152"/>
    </source>
</evidence>